<dbReference type="RefSeq" id="WP_184854984.1">
    <property type="nucleotide sequence ID" value="NZ_JACHLK010000001.1"/>
</dbReference>
<name>A0A7X0U730_9BURK</name>
<dbReference type="AlphaFoldDB" id="A0A7X0U730"/>
<gene>
    <name evidence="1" type="ORF">HNP48_000197</name>
</gene>
<keyword evidence="2" id="KW-1185">Reference proteome</keyword>
<dbReference type="EMBL" id="JACHLK010000001">
    <property type="protein sequence ID" value="MBB6557533.1"/>
    <property type="molecule type" value="Genomic_DNA"/>
</dbReference>
<accession>A0A7X0U730</accession>
<dbReference type="Proteomes" id="UP000575083">
    <property type="component" value="Unassembled WGS sequence"/>
</dbReference>
<reference evidence="1 2" key="1">
    <citation type="submission" date="2020-08" db="EMBL/GenBank/DDBJ databases">
        <title>Functional genomics of gut bacteria from endangered species of beetles.</title>
        <authorList>
            <person name="Carlos-Shanley C."/>
        </authorList>
    </citation>
    <scope>NUCLEOTIDE SEQUENCE [LARGE SCALE GENOMIC DNA]</scope>
    <source>
        <strain evidence="1 2">S00198</strain>
    </source>
</reference>
<proteinExistence type="predicted"/>
<sequence length="758" mass="85587">MKKIEEVAKAERAGQYINSGIEGGTVVMRDGKIFIRKHEVRADEPLFQMVDLASYHLPPAPFTSGPITLADRPELVQAVFYSVRAYADRQVPSKSTHLNVVKAIRAIAKMLEFCWVNGCYSLSDWSVALTDKLPPILAEGGWSKALNIRERVLDFLGENPKEVARQYISLPREKNRDMSINRKFQVDLGTNISQAELRPVRDIFASTLNVSVEGHGSGKSRTFQASAELGMSSSLLRQELAWINLLSEVPSGDLLQYAPYPSPFQISIQLGRPTGRTANITPEQIAKIVGKGIYFSEQVSVHIIGVFEAVVERIEADVSQGIVPCRKSALQALFLSKHRVLLRDLTGDDIIDLQPNVKVRSHQTLEGIINTLFSGCFSVIGLLNARRKDEVQHRKIGLTQASLQRVDKSLDIYECMFYFQKHLKQHVPLYVGRATVRAINCLEEMERLTMRLANATGLQVDELAPAERALFRFPNFTLRGKRSSLRRWFEFGVGAATDDFLRRAIGDSDVPNRITSHMFRRGYGLLFIYRFEGPILALTQKYGHLDPTDTVTYLVDPWHGGSGPAVRKYGRLSPDQIKASFEETRSVEEEIRKISDERLEEMVTSLLAGSCPDGGLFPKLIRRLHQRLSLNVDYSRMNGFEQSKTISDLLKSRDHQFRPYWHGNCCAPGEKFAKNAHCNVERSKGTRRENASPNVCAGCSYHHLTLDHVRSMDNYAESLRRRGLDQNCGALERARIGPRLENIVRLVTLYKRRMGNDE</sequence>
<evidence type="ECO:0000313" key="1">
    <source>
        <dbReference type="EMBL" id="MBB6557533.1"/>
    </source>
</evidence>
<evidence type="ECO:0000313" key="2">
    <source>
        <dbReference type="Proteomes" id="UP000575083"/>
    </source>
</evidence>
<organism evidence="1 2">
    <name type="scientific">Acidovorax soli</name>
    <dbReference type="NCBI Taxonomy" id="592050"/>
    <lineage>
        <taxon>Bacteria</taxon>
        <taxon>Pseudomonadati</taxon>
        <taxon>Pseudomonadota</taxon>
        <taxon>Betaproteobacteria</taxon>
        <taxon>Burkholderiales</taxon>
        <taxon>Comamonadaceae</taxon>
        <taxon>Acidovorax</taxon>
    </lineage>
</organism>
<comment type="caution">
    <text evidence="1">The sequence shown here is derived from an EMBL/GenBank/DDBJ whole genome shotgun (WGS) entry which is preliminary data.</text>
</comment>
<protein>
    <submittedName>
        <fullName evidence="1">Uncharacterized protein</fullName>
    </submittedName>
</protein>